<dbReference type="HAMAP" id="MF_01074">
    <property type="entry name" value="LarC"/>
    <property type="match status" value="1"/>
</dbReference>
<evidence type="ECO:0000313" key="3">
    <source>
        <dbReference type="EMBL" id="XAT62873.1"/>
    </source>
</evidence>
<dbReference type="RefSeq" id="WP_193807818.1">
    <property type="nucleotide sequence ID" value="NZ_CP087714.1"/>
</dbReference>
<dbReference type="GeneID" id="90449289"/>
<comment type="similarity">
    <text evidence="2">Belongs to the LarC family.</text>
</comment>
<gene>
    <name evidence="3" type="primary">larC</name>
    <name evidence="3" type="ORF">LPQ35_06340</name>
</gene>
<organism evidence="3 4">
    <name type="scientific">Geoglobus acetivorans</name>
    <dbReference type="NCBI Taxonomy" id="565033"/>
    <lineage>
        <taxon>Archaea</taxon>
        <taxon>Methanobacteriati</taxon>
        <taxon>Methanobacteriota</taxon>
        <taxon>Archaeoglobi</taxon>
        <taxon>Archaeoglobales</taxon>
        <taxon>Archaeoglobaceae</taxon>
        <taxon>Geoglobus</taxon>
    </lineage>
</organism>
<reference evidence="3 4" key="1">
    <citation type="submission" date="2021-11" db="EMBL/GenBank/DDBJ databases">
        <title>Whole genome of Geoglobus acetivorans.</title>
        <authorList>
            <person name="Liu D."/>
        </authorList>
    </citation>
    <scope>NUCLEOTIDE SEQUENCE [LARGE SCALE GENOMIC DNA]</scope>
    <source>
        <strain evidence="3 4">SBH6</strain>
    </source>
</reference>
<proteinExistence type="inferred from homology"/>
<keyword evidence="1 2" id="KW-0533">Nickel</keyword>
<keyword evidence="4" id="KW-1185">Reference proteome</keyword>
<dbReference type="PANTHER" id="PTHR36566:SF1">
    <property type="entry name" value="PYRIDINIUM-3,5-BISTHIOCARBOXYLIC ACID MONONUCLEOTIDE NICKEL INSERTION PROTEIN"/>
    <property type="match status" value="1"/>
</dbReference>
<evidence type="ECO:0000256" key="2">
    <source>
        <dbReference type="HAMAP-Rule" id="MF_01074"/>
    </source>
</evidence>
<dbReference type="EMBL" id="CP087714">
    <property type="protein sequence ID" value="XAT62873.1"/>
    <property type="molecule type" value="Genomic_DNA"/>
</dbReference>
<keyword evidence="2" id="KW-0456">Lyase</keyword>
<dbReference type="Proteomes" id="UP001492541">
    <property type="component" value="Chromosome"/>
</dbReference>
<dbReference type="Gene3D" id="3.10.20.300">
    <property type="entry name" value="mk0293 like domain"/>
    <property type="match status" value="1"/>
</dbReference>
<accession>A0ABZ3GZX7</accession>
<dbReference type="PANTHER" id="PTHR36566">
    <property type="entry name" value="NICKEL INSERTION PROTEIN-RELATED"/>
    <property type="match status" value="1"/>
</dbReference>
<dbReference type="Pfam" id="PF01969">
    <property type="entry name" value="Ni_insertion"/>
    <property type="match status" value="1"/>
</dbReference>
<evidence type="ECO:0000313" key="4">
    <source>
        <dbReference type="Proteomes" id="UP001492541"/>
    </source>
</evidence>
<name>A0ABZ3GZX7_GEOAI</name>
<dbReference type="NCBIfam" id="TIGR00299">
    <property type="entry name" value="nickel pincer cofactor biosynthesis protein LarC"/>
    <property type="match status" value="1"/>
</dbReference>
<dbReference type="InterPro" id="IPR002822">
    <property type="entry name" value="Ni_insertion"/>
</dbReference>
<dbReference type="Gene3D" id="3.30.70.1380">
    <property type="entry name" value="Transcriptional regulatory protein pf0864 domain like"/>
    <property type="match status" value="1"/>
</dbReference>
<sequence>MKMAIFDCFSGASGNMITGSLLNVTLGQDDLLDVINSMGLNIELRLKEVKRNGIKANLVEVEEQGKSRRYSEVVELIAGADIEEVVKKESLQIFERIAKAEGKIHGTDYRNAIFHEVGSDDAIFDVVCAVMGITRLKNKGYRIFTTPVYAGRGFVETHHGILPVPAPATLEIVKNSKLRVLMEGEGELLTPTGAAILSHFSEGAPNLPFCVEGINYGAGTRELEKPNILRLILAEGDMADSIVIVETNIDDMSGEDIANAMEVLSKICHDISLIPATGKKSRPAWILKAIADHSRAEDVAETIMRETTSIGVRIIPVHHRIKANRHFKKIEVEVGGKKHIVRVKVSDYRAKPEFEDIKQISRETGIPVIKVRKIVEEKINEA</sequence>
<protein>
    <recommendedName>
        <fullName evidence="2">Putative nickel insertion protein</fullName>
    </recommendedName>
</protein>
<evidence type="ECO:0000256" key="1">
    <source>
        <dbReference type="ARBA" id="ARBA00022596"/>
    </source>
</evidence>